<evidence type="ECO:0000313" key="2">
    <source>
        <dbReference type="Proteomes" id="UP000798662"/>
    </source>
</evidence>
<sequence length="698" mass="67472">MAGPSPLDALEGRLAAADRGDVGDGEGGAEDREHLCQARMDEWVAAVAYVAGLVAGVGTGSDAGGGDDGPVEGGQLVAAVRLATALARHAPHDAGLAATAAVAGAVPPLLRLISTAARPPTSYVAAAARLSVGTERGLAPAVDAASALASTPPGRALVMRGLPSLATAAGVCTGPGRTAVQEGVLRLAAVALGEDGGGGDLEGVGAAAAATAALAVTALRPAGGAWGGLGAKGWGPDEALAAAAATALEGVACTPSLRAMALRGVDPAAAGLVAAVAAYPAVEGVVRPALAVLGVLTGAGAGTPVEVPVPPPPGLLLALLGVLEGKCTPPRILVSALSLACAVDVVALLPVAGRPPLVGRGGVALVPAAPPSPMGNAACSGGRVRGSDALYGDDFHAWLQCILRPCGVDADAWDLRPVEPSARFLRALLHWVRVADVAAAPPEVAIAACHTVHVVATASATMRTALLDEGGRCALLGLLSRAAAVVPPPPSSLVEAGLAALAAVGIARRLFFFSSSAKAGDEEGSVGCVLAAAVASVPPSPRLYRLALAAIGSAVVLPPSTDATASDATAALGVAVAALASTDDGVVDAALATLAGLVGVTPVADASVADAIGLLLARPGLHPSLAKLASDILGVVHAADPKGVGGGGGGGASPPPCGPRTCHPSPSGRGASRHLRALHLGGGGRKRVSFGSDSFHGP</sequence>
<dbReference type="EMBL" id="CM020620">
    <property type="protein sequence ID" value="KAK1867801.1"/>
    <property type="molecule type" value="Genomic_DNA"/>
</dbReference>
<organism evidence="1 2">
    <name type="scientific">Pyropia yezoensis</name>
    <name type="common">Susabi-nori</name>
    <name type="synonym">Porphyra yezoensis</name>
    <dbReference type="NCBI Taxonomy" id="2788"/>
    <lineage>
        <taxon>Eukaryota</taxon>
        <taxon>Rhodophyta</taxon>
        <taxon>Bangiophyceae</taxon>
        <taxon>Bangiales</taxon>
        <taxon>Bangiaceae</taxon>
        <taxon>Pyropia</taxon>
    </lineage>
</organism>
<evidence type="ECO:0000313" key="1">
    <source>
        <dbReference type="EMBL" id="KAK1867801.1"/>
    </source>
</evidence>
<reference evidence="1" key="1">
    <citation type="submission" date="2019-11" db="EMBL/GenBank/DDBJ databases">
        <title>Nori genome reveals adaptations in red seaweeds to the harsh intertidal environment.</title>
        <authorList>
            <person name="Wang D."/>
            <person name="Mao Y."/>
        </authorList>
    </citation>
    <scope>NUCLEOTIDE SEQUENCE</scope>
    <source>
        <tissue evidence="1">Gametophyte</tissue>
    </source>
</reference>
<keyword evidence="2" id="KW-1185">Reference proteome</keyword>
<proteinExistence type="predicted"/>
<accession>A0ACC3CDE7</accession>
<dbReference type="Proteomes" id="UP000798662">
    <property type="component" value="Chromosome 3"/>
</dbReference>
<name>A0ACC3CDE7_PYRYE</name>
<gene>
    <name evidence="1" type="ORF">I4F81_010300</name>
</gene>
<protein>
    <submittedName>
        <fullName evidence="1">Uncharacterized protein</fullName>
    </submittedName>
</protein>
<comment type="caution">
    <text evidence="1">The sequence shown here is derived from an EMBL/GenBank/DDBJ whole genome shotgun (WGS) entry which is preliminary data.</text>
</comment>